<dbReference type="AlphaFoldDB" id="A0A6I9YYF5"/>
<organism evidence="1 2">
    <name type="scientific">Thamnophis sirtalis</name>
    <dbReference type="NCBI Taxonomy" id="35019"/>
    <lineage>
        <taxon>Eukaryota</taxon>
        <taxon>Metazoa</taxon>
        <taxon>Chordata</taxon>
        <taxon>Craniata</taxon>
        <taxon>Vertebrata</taxon>
        <taxon>Euteleostomi</taxon>
        <taxon>Lepidosauria</taxon>
        <taxon>Squamata</taxon>
        <taxon>Bifurcata</taxon>
        <taxon>Unidentata</taxon>
        <taxon>Episquamata</taxon>
        <taxon>Toxicofera</taxon>
        <taxon>Serpentes</taxon>
        <taxon>Colubroidea</taxon>
        <taxon>Colubridae</taxon>
        <taxon>Natricinae</taxon>
        <taxon>Thamnophis</taxon>
    </lineage>
</organism>
<evidence type="ECO:0000313" key="2">
    <source>
        <dbReference type="RefSeq" id="XP_013929079.1"/>
    </source>
</evidence>
<dbReference type="GeneID" id="106554867"/>
<dbReference type="Proteomes" id="UP000504617">
    <property type="component" value="Unplaced"/>
</dbReference>
<sequence>MASTAATRELAQLWRMMTKQERKPYCMKARRFSRLNNRIVRDDFSSGDEEPEPPKPFHLLLAEKCIPGTQTVGNVSFLGCIP</sequence>
<dbReference type="OrthoDB" id="1919336at2759"/>
<evidence type="ECO:0000313" key="1">
    <source>
        <dbReference type="Proteomes" id="UP000504617"/>
    </source>
</evidence>
<dbReference type="InterPro" id="IPR036910">
    <property type="entry name" value="HMG_box_dom_sf"/>
</dbReference>
<dbReference type="PANTHER" id="PTHR47658">
    <property type="entry name" value="HIGH MOBILITY GROUP B PROTEIN 12-RELATED"/>
    <property type="match status" value="1"/>
</dbReference>
<gene>
    <name evidence="2" type="primary">LOC106554867</name>
</gene>
<dbReference type="RefSeq" id="XP_013929079.1">
    <property type="nucleotide sequence ID" value="XM_014073604.1"/>
</dbReference>
<keyword evidence="1" id="KW-1185">Reference proteome</keyword>
<protein>
    <submittedName>
        <fullName evidence="2">Basic helix-loop-helix and HMG box domain-containing protein 1-like</fullName>
    </submittedName>
</protein>
<dbReference type="KEGG" id="tsr:106554867"/>
<proteinExistence type="predicted"/>
<dbReference type="PANTHER" id="PTHR47658:SF1">
    <property type="entry name" value="MEIOSIS INITIATOR PROTEIN"/>
    <property type="match status" value="1"/>
</dbReference>
<dbReference type="SUPFAM" id="SSF47095">
    <property type="entry name" value="HMG-box"/>
    <property type="match status" value="1"/>
</dbReference>
<reference evidence="2" key="1">
    <citation type="submission" date="2025-08" db="UniProtKB">
        <authorList>
            <consortium name="RefSeq"/>
        </authorList>
    </citation>
    <scope>IDENTIFICATION</scope>
    <source>
        <tissue evidence="2">Skeletal muscle</tissue>
    </source>
</reference>
<accession>A0A6I9YYF5</accession>
<name>A0A6I9YYF5_9SAUR</name>